<protein>
    <submittedName>
        <fullName evidence="2">PEP-CTERM sorting domain-containing protein</fullName>
    </submittedName>
</protein>
<feature type="domain" description="Ice-binding protein C-terminal" evidence="1">
    <location>
        <begin position="135"/>
        <end position="159"/>
    </location>
</feature>
<dbReference type="Pfam" id="PF07589">
    <property type="entry name" value="PEP-CTERM"/>
    <property type="match status" value="1"/>
</dbReference>
<accession>A0A7X4KBX0</accession>
<proteinExistence type="predicted"/>
<dbReference type="InterPro" id="IPR013424">
    <property type="entry name" value="Ice-binding_C"/>
</dbReference>
<dbReference type="AlphaFoldDB" id="A0A7X4KBX0"/>
<dbReference type="Proteomes" id="UP000450012">
    <property type="component" value="Unassembled WGS sequence"/>
</dbReference>
<gene>
    <name evidence="2" type="ORF">GTP45_12855</name>
</gene>
<dbReference type="NCBIfam" id="TIGR02595">
    <property type="entry name" value="PEP_CTERM"/>
    <property type="match status" value="1"/>
</dbReference>
<evidence type="ECO:0000313" key="2">
    <source>
        <dbReference type="EMBL" id="MYM67719.1"/>
    </source>
</evidence>
<sequence length="162" mass="16787">MFTIGSNAVVMSASYGVFNTGANLPTAINWQFLLADGMGGLPGTVVASGSSGTLGTTYIGSNYGYSIDNHFFNMPSVALSAGTYYFAVQAVSPIFSNYLAWGGVTSGAAEYYNGAWYANYQGHASISVALYDVTAVPEPSTYAMLLGGGALLGLAARRRKGV</sequence>
<dbReference type="EMBL" id="WWCK01000004">
    <property type="protein sequence ID" value="MYM67719.1"/>
    <property type="molecule type" value="Genomic_DNA"/>
</dbReference>
<evidence type="ECO:0000313" key="3">
    <source>
        <dbReference type="Proteomes" id="UP000450012"/>
    </source>
</evidence>
<keyword evidence="3" id="KW-1185">Reference proteome</keyword>
<reference evidence="2 3" key="1">
    <citation type="submission" date="2019-12" db="EMBL/GenBank/DDBJ databases">
        <title>Novel species isolated from a subtropical stream in China.</title>
        <authorList>
            <person name="Lu H."/>
        </authorList>
    </citation>
    <scope>NUCLEOTIDE SEQUENCE [LARGE SCALE GENOMIC DNA]</scope>
    <source>
        <strain evidence="2 3">FT55W</strain>
    </source>
</reference>
<comment type="caution">
    <text evidence="2">The sequence shown here is derived from an EMBL/GenBank/DDBJ whole genome shotgun (WGS) entry which is preliminary data.</text>
</comment>
<evidence type="ECO:0000259" key="1">
    <source>
        <dbReference type="Pfam" id="PF07589"/>
    </source>
</evidence>
<name>A0A7X4KBX0_9BURK</name>
<organism evidence="2 3">
    <name type="scientific">Duganella rivi</name>
    <dbReference type="NCBI Taxonomy" id="2666083"/>
    <lineage>
        <taxon>Bacteria</taxon>
        <taxon>Pseudomonadati</taxon>
        <taxon>Pseudomonadota</taxon>
        <taxon>Betaproteobacteria</taxon>
        <taxon>Burkholderiales</taxon>
        <taxon>Oxalobacteraceae</taxon>
        <taxon>Telluria group</taxon>
        <taxon>Duganella</taxon>
    </lineage>
</organism>